<comment type="caution">
    <text evidence="1">The sequence shown here is derived from an EMBL/GenBank/DDBJ whole genome shotgun (WGS) entry which is preliminary data.</text>
</comment>
<dbReference type="Proteomes" id="UP001165960">
    <property type="component" value="Unassembled WGS sequence"/>
</dbReference>
<evidence type="ECO:0000313" key="1">
    <source>
        <dbReference type="EMBL" id="KAJ9056430.1"/>
    </source>
</evidence>
<name>A0ACC2S2A8_9FUNG</name>
<keyword evidence="2" id="KW-1185">Reference proteome</keyword>
<accession>A0ACC2S2A8</accession>
<sequence length="151" mass="16495">MLDTGASWNFIDTQLAQQLALPLSNSPMVVTRGNSTMDTTSECTTTMGLVIGGVCTKIELLVMKNTPRTVILGFQWWEEHKINLDYNQSQVHMTLGKCQVAIPFCHLSKDAQSYESLVTMVMNACKGVIPPYLQKGPGSSTSEIQPACLPA</sequence>
<proteinExistence type="predicted"/>
<protein>
    <submittedName>
        <fullName evidence="1">Retrotransposon-like protein 1</fullName>
    </submittedName>
</protein>
<evidence type="ECO:0000313" key="2">
    <source>
        <dbReference type="Proteomes" id="UP001165960"/>
    </source>
</evidence>
<reference evidence="1" key="1">
    <citation type="submission" date="2022-04" db="EMBL/GenBank/DDBJ databases">
        <title>Genome of the entomopathogenic fungus Entomophthora muscae.</title>
        <authorList>
            <person name="Elya C."/>
            <person name="Lovett B.R."/>
            <person name="Lee E."/>
            <person name="Macias A.M."/>
            <person name="Hajek A.E."/>
            <person name="De Bivort B.L."/>
            <person name="Kasson M.T."/>
            <person name="De Fine Licht H.H."/>
            <person name="Stajich J.E."/>
        </authorList>
    </citation>
    <scope>NUCLEOTIDE SEQUENCE</scope>
    <source>
        <strain evidence="1">Berkeley</strain>
    </source>
</reference>
<dbReference type="EMBL" id="QTSX02005937">
    <property type="protein sequence ID" value="KAJ9056430.1"/>
    <property type="molecule type" value="Genomic_DNA"/>
</dbReference>
<organism evidence="1 2">
    <name type="scientific">Entomophthora muscae</name>
    <dbReference type="NCBI Taxonomy" id="34485"/>
    <lineage>
        <taxon>Eukaryota</taxon>
        <taxon>Fungi</taxon>
        <taxon>Fungi incertae sedis</taxon>
        <taxon>Zoopagomycota</taxon>
        <taxon>Entomophthoromycotina</taxon>
        <taxon>Entomophthoromycetes</taxon>
        <taxon>Entomophthorales</taxon>
        <taxon>Entomophthoraceae</taxon>
        <taxon>Entomophthora</taxon>
    </lineage>
</organism>
<gene>
    <name evidence="1" type="primary">RTL1_18</name>
    <name evidence="1" type="ORF">DSO57_1033139</name>
</gene>